<evidence type="ECO:0000313" key="1">
    <source>
        <dbReference type="EMBL" id="EQD71791.1"/>
    </source>
</evidence>
<organism evidence="1">
    <name type="scientific">mine drainage metagenome</name>
    <dbReference type="NCBI Taxonomy" id="410659"/>
    <lineage>
        <taxon>unclassified sequences</taxon>
        <taxon>metagenomes</taxon>
        <taxon>ecological metagenomes</taxon>
    </lineage>
</organism>
<accession>T1BFR2</accession>
<dbReference type="InterPro" id="IPR029058">
    <property type="entry name" value="AB_hydrolase_fold"/>
</dbReference>
<keyword evidence="1" id="KW-0378">Hydrolase</keyword>
<protein>
    <submittedName>
        <fullName evidence="1">Dienelactone hydrolase</fullName>
    </submittedName>
</protein>
<comment type="caution">
    <text evidence="1">The sequence shown here is derived from an EMBL/GenBank/DDBJ whole genome shotgun (WGS) entry which is preliminary data.</text>
</comment>
<dbReference type="SUPFAM" id="SSF53474">
    <property type="entry name" value="alpha/beta-Hydrolases"/>
    <property type="match status" value="1"/>
</dbReference>
<feature type="non-terminal residue" evidence="1">
    <location>
        <position position="1"/>
    </location>
</feature>
<dbReference type="AlphaFoldDB" id="T1BFR2"/>
<name>T1BFR2_9ZZZZ</name>
<dbReference type="EMBL" id="AUZY01002665">
    <property type="protein sequence ID" value="EQD71791.1"/>
    <property type="molecule type" value="Genomic_DNA"/>
</dbReference>
<sequence length="73" mass="7242">QAIGFDTILGRGKASAVGLPSRLVYAGFSLGVTPAQALAQTRPGAAGALLVSAALPPGELGRSWPRGAPSRST</sequence>
<dbReference type="GO" id="GO:0016787">
    <property type="term" value="F:hydrolase activity"/>
    <property type="evidence" value="ECO:0007669"/>
    <property type="project" value="UniProtKB-KW"/>
</dbReference>
<proteinExistence type="predicted"/>
<reference evidence="1" key="1">
    <citation type="submission" date="2013-08" db="EMBL/GenBank/DDBJ databases">
        <authorList>
            <person name="Mendez C."/>
            <person name="Richter M."/>
            <person name="Ferrer M."/>
            <person name="Sanchez J."/>
        </authorList>
    </citation>
    <scope>NUCLEOTIDE SEQUENCE</scope>
</reference>
<reference evidence="1" key="2">
    <citation type="journal article" date="2014" name="ISME J.">
        <title>Microbial stratification in low pH oxic and suboxic macroscopic growths along an acid mine drainage.</title>
        <authorList>
            <person name="Mendez-Garcia C."/>
            <person name="Mesa V."/>
            <person name="Sprenger R.R."/>
            <person name="Richter M."/>
            <person name="Diez M.S."/>
            <person name="Solano J."/>
            <person name="Bargiela R."/>
            <person name="Golyshina O.V."/>
            <person name="Manteca A."/>
            <person name="Ramos J.L."/>
            <person name="Gallego J.R."/>
            <person name="Llorente I."/>
            <person name="Martins Dos Santos V.A."/>
            <person name="Jensen O.N."/>
            <person name="Pelaez A.I."/>
            <person name="Sanchez J."/>
            <person name="Ferrer M."/>
        </authorList>
    </citation>
    <scope>NUCLEOTIDE SEQUENCE</scope>
</reference>
<gene>
    <name evidence="1" type="ORF">B1B_04263</name>
</gene>